<dbReference type="EMBL" id="QRIC01000033">
    <property type="protein sequence ID" value="RHG23155.1"/>
    <property type="molecule type" value="Genomic_DNA"/>
</dbReference>
<evidence type="ECO:0000259" key="5">
    <source>
        <dbReference type="PROSITE" id="PS50987"/>
    </source>
</evidence>
<evidence type="ECO:0000313" key="9">
    <source>
        <dbReference type="EMBL" id="RHG23155.1"/>
    </source>
</evidence>
<evidence type="ECO:0000313" key="11">
    <source>
        <dbReference type="Proteomes" id="UP000261285"/>
    </source>
</evidence>
<dbReference type="GO" id="GO:0046686">
    <property type="term" value="P:response to cadmium ion"/>
    <property type="evidence" value="ECO:0007669"/>
    <property type="project" value="UniProtKB-KW"/>
</dbReference>
<dbReference type="InterPro" id="IPR011991">
    <property type="entry name" value="ArsR-like_HTH"/>
</dbReference>
<evidence type="ECO:0000313" key="6">
    <source>
        <dbReference type="EMBL" id="CUQ24723.1"/>
    </source>
</evidence>
<feature type="domain" description="HTH arsR-type" evidence="5">
    <location>
        <begin position="29"/>
        <end position="123"/>
    </location>
</feature>
<dbReference type="PANTHER" id="PTHR43132:SF6">
    <property type="entry name" value="HTH-TYPE TRANSCRIPTIONAL REPRESSOR CZRA"/>
    <property type="match status" value="1"/>
</dbReference>
<dbReference type="EMBL" id="QRHW01000030">
    <property type="protein sequence ID" value="RHG04867.1"/>
    <property type="molecule type" value="Genomic_DNA"/>
</dbReference>
<evidence type="ECO:0000313" key="8">
    <source>
        <dbReference type="EMBL" id="RHG04867.1"/>
    </source>
</evidence>
<dbReference type="CDD" id="cd00090">
    <property type="entry name" value="HTH_ARSR"/>
    <property type="match status" value="1"/>
</dbReference>
<keyword evidence="2" id="KW-0238">DNA-binding</keyword>
<dbReference type="GeneID" id="96230528"/>
<keyword evidence="1" id="KW-0805">Transcription regulation</keyword>
<evidence type="ECO:0000256" key="4">
    <source>
        <dbReference type="ARBA" id="ARBA00043263"/>
    </source>
</evidence>
<dbReference type="PROSITE" id="PS50987">
    <property type="entry name" value="HTH_ARSR_2"/>
    <property type="match status" value="1"/>
</dbReference>
<dbReference type="Proteomes" id="UP000284112">
    <property type="component" value="Unassembled WGS sequence"/>
</dbReference>
<dbReference type="InterPro" id="IPR018334">
    <property type="entry name" value="ArsR_HTH"/>
</dbReference>
<dbReference type="NCBIfam" id="NF033788">
    <property type="entry name" value="HTH_metalloreg"/>
    <property type="match status" value="1"/>
</dbReference>
<dbReference type="EMBL" id="CZAY01000036">
    <property type="protein sequence ID" value="CUQ24723.1"/>
    <property type="molecule type" value="Genomic_DNA"/>
</dbReference>
<dbReference type="Proteomes" id="UP000261285">
    <property type="component" value="Unassembled WGS sequence"/>
</dbReference>
<reference evidence="11 12" key="2">
    <citation type="submission" date="2018-08" db="EMBL/GenBank/DDBJ databases">
        <title>A genome reference for cultivated species of the human gut microbiota.</title>
        <authorList>
            <person name="Zou Y."/>
            <person name="Xue W."/>
            <person name="Luo G."/>
        </authorList>
    </citation>
    <scope>NUCLEOTIDE SEQUENCE [LARGE SCALE GENOMIC DNA]</scope>
    <source>
        <strain evidence="9 12">AM22-22</strain>
        <strain evidence="8 13">AM23-13</strain>
        <strain evidence="7 11">OM02-16</strain>
    </source>
</reference>
<dbReference type="Proteomes" id="UP000095485">
    <property type="component" value="Unassembled WGS sequence"/>
</dbReference>
<reference evidence="6 10" key="1">
    <citation type="submission" date="2015-09" db="EMBL/GenBank/DDBJ databases">
        <authorList>
            <consortium name="Pathogen Informatics"/>
        </authorList>
    </citation>
    <scope>NUCLEOTIDE SEQUENCE [LARGE SCALE GENOMIC DNA]</scope>
    <source>
        <strain evidence="6 10">2789STDY5834914</strain>
    </source>
</reference>
<name>A0A174UQI6_9FIRM</name>
<dbReference type="InterPro" id="IPR001845">
    <property type="entry name" value="HTH_ArsR_DNA-bd_dom"/>
</dbReference>
<dbReference type="InterPro" id="IPR036390">
    <property type="entry name" value="WH_DNA-bd_sf"/>
</dbReference>
<dbReference type="GO" id="GO:0003700">
    <property type="term" value="F:DNA-binding transcription factor activity"/>
    <property type="evidence" value="ECO:0007669"/>
    <property type="project" value="InterPro"/>
</dbReference>
<proteinExistence type="predicted"/>
<dbReference type="InterPro" id="IPR051011">
    <property type="entry name" value="Metal_resp_trans_reg"/>
</dbReference>
<sequence>MAKIEEGMEVCDSCEVHENLLKIVNEKMPEETELYDLAELFKVFGDSTRMRILFVLFEAEVCVCDLAEALNMTQSAISHQLRILKQNKLVKSRREGKSVFYSLADDHVRTIVDQGREHIEEDLY</sequence>
<evidence type="ECO:0000313" key="10">
    <source>
        <dbReference type="Proteomes" id="UP000095485"/>
    </source>
</evidence>
<keyword evidence="4" id="KW-0105">Cadmium resistance</keyword>
<dbReference type="InterPro" id="IPR036388">
    <property type="entry name" value="WH-like_DNA-bd_sf"/>
</dbReference>
<dbReference type="EMBL" id="QSVN01000018">
    <property type="protein sequence ID" value="RGO30384.1"/>
    <property type="molecule type" value="Genomic_DNA"/>
</dbReference>
<dbReference type="AlphaFoldDB" id="A0A174UQI6"/>
<dbReference type="Pfam" id="PF01022">
    <property type="entry name" value="HTH_5"/>
    <property type="match status" value="1"/>
</dbReference>
<evidence type="ECO:0000313" key="12">
    <source>
        <dbReference type="Proteomes" id="UP000284095"/>
    </source>
</evidence>
<evidence type="ECO:0000256" key="2">
    <source>
        <dbReference type="ARBA" id="ARBA00023125"/>
    </source>
</evidence>
<dbReference type="OrthoDB" id="9794330at2"/>
<dbReference type="RefSeq" id="WP_055284932.1">
    <property type="nucleotide sequence ID" value="NZ_CABMEZ010000018.1"/>
</dbReference>
<dbReference type="PROSITE" id="PS00846">
    <property type="entry name" value="HTH_ARSR_1"/>
    <property type="match status" value="1"/>
</dbReference>
<dbReference type="SMART" id="SM00418">
    <property type="entry name" value="HTH_ARSR"/>
    <property type="match status" value="1"/>
</dbReference>
<protein>
    <submittedName>
        <fullName evidence="7">ArsR family transcriptional regulator</fullName>
    </submittedName>
    <submittedName>
        <fullName evidence="6">Transcriptional repressor smtB homolog</fullName>
    </submittedName>
</protein>
<evidence type="ECO:0000313" key="7">
    <source>
        <dbReference type="EMBL" id="RGO30384.1"/>
    </source>
</evidence>
<organism evidence="6 10">
    <name type="scientific">Dorea longicatena</name>
    <dbReference type="NCBI Taxonomy" id="88431"/>
    <lineage>
        <taxon>Bacteria</taxon>
        <taxon>Bacillati</taxon>
        <taxon>Bacillota</taxon>
        <taxon>Clostridia</taxon>
        <taxon>Lachnospirales</taxon>
        <taxon>Lachnospiraceae</taxon>
        <taxon>Dorea</taxon>
    </lineage>
</organism>
<evidence type="ECO:0000313" key="13">
    <source>
        <dbReference type="Proteomes" id="UP000284112"/>
    </source>
</evidence>
<evidence type="ECO:0000256" key="3">
    <source>
        <dbReference type="ARBA" id="ARBA00023163"/>
    </source>
</evidence>
<keyword evidence="12" id="KW-1185">Reference proteome</keyword>
<dbReference type="GO" id="GO:0003677">
    <property type="term" value="F:DNA binding"/>
    <property type="evidence" value="ECO:0007669"/>
    <property type="project" value="UniProtKB-KW"/>
</dbReference>
<dbReference type="Gene3D" id="1.10.10.10">
    <property type="entry name" value="Winged helix-like DNA-binding domain superfamily/Winged helix DNA-binding domain"/>
    <property type="match status" value="1"/>
</dbReference>
<dbReference type="STRING" id="88431.ERS852423_01689"/>
<dbReference type="Proteomes" id="UP000284095">
    <property type="component" value="Unassembled WGS sequence"/>
</dbReference>
<accession>A0A174UQI6</accession>
<dbReference type="SUPFAM" id="SSF46785">
    <property type="entry name" value="Winged helix' DNA-binding domain"/>
    <property type="match status" value="1"/>
</dbReference>
<keyword evidence="3" id="KW-0804">Transcription</keyword>
<evidence type="ECO:0000256" key="1">
    <source>
        <dbReference type="ARBA" id="ARBA00023015"/>
    </source>
</evidence>
<dbReference type="PANTHER" id="PTHR43132">
    <property type="entry name" value="ARSENICAL RESISTANCE OPERON REPRESSOR ARSR-RELATED"/>
    <property type="match status" value="1"/>
</dbReference>
<dbReference type="PRINTS" id="PR00778">
    <property type="entry name" value="HTHARSR"/>
</dbReference>
<gene>
    <name evidence="6" type="primary">ziaR</name>
    <name evidence="9" type="ORF">DW265_12500</name>
    <name evidence="8" type="ORF">DW641_13280</name>
    <name evidence="7" type="ORF">DXB16_12455</name>
    <name evidence="6" type="ORF">ERS852526_03259</name>
</gene>